<keyword evidence="1" id="KW-0472">Membrane</keyword>
<proteinExistence type="predicted"/>
<evidence type="ECO:0000313" key="3">
    <source>
        <dbReference type="Proteomes" id="UP000244855"/>
    </source>
</evidence>
<dbReference type="EMBL" id="KZ805310">
    <property type="protein sequence ID" value="PVI06243.1"/>
    <property type="molecule type" value="Genomic_DNA"/>
</dbReference>
<evidence type="ECO:0000313" key="2">
    <source>
        <dbReference type="EMBL" id="PVI06243.1"/>
    </source>
</evidence>
<reference evidence="2 3" key="1">
    <citation type="journal article" date="2018" name="Sci. Rep.">
        <title>Comparative genomics provides insights into the lifestyle and reveals functional heterogeneity of dark septate endophytic fungi.</title>
        <authorList>
            <person name="Knapp D.G."/>
            <person name="Nemeth J.B."/>
            <person name="Barry K."/>
            <person name="Hainaut M."/>
            <person name="Henrissat B."/>
            <person name="Johnson J."/>
            <person name="Kuo A."/>
            <person name="Lim J.H.P."/>
            <person name="Lipzen A."/>
            <person name="Nolan M."/>
            <person name="Ohm R.A."/>
            <person name="Tamas L."/>
            <person name="Grigoriev I.V."/>
            <person name="Spatafora J.W."/>
            <person name="Nagy L.G."/>
            <person name="Kovacs G.M."/>
        </authorList>
    </citation>
    <scope>NUCLEOTIDE SEQUENCE [LARGE SCALE GENOMIC DNA]</scope>
    <source>
        <strain evidence="2 3">DSE2036</strain>
    </source>
</reference>
<evidence type="ECO:0000256" key="1">
    <source>
        <dbReference type="SAM" id="Phobius"/>
    </source>
</evidence>
<dbReference type="Proteomes" id="UP000244855">
    <property type="component" value="Unassembled WGS sequence"/>
</dbReference>
<name>A0A2V1E6Q5_9PLEO</name>
<keyword evidence="3" id="KW-1185">Reference proteome</keyword>
<protein>
    <submittedName>
        <fullName evidence="2">Uncharacterized protein</fullName>
    </submittedName>
</protein>
<feature type="transmembrane region" description="Helical" evidence="1">
    <location>
        <begin position="68"/>
        <end position="88"/>
    </location>
</feature>
<keyword evidence="1" id="KW-0812">Transmembrane</keyword>
<sequence length="95" mass="10605">MGEYFRCDLETLCATKLSLSECNAAHTYTHMSTSLLTLSLTQSHPCPTFLPTRLCSCLQLHLHPFTPLFPTASVFVGLLWLLFASIVVRHQAPNL</sequence>
<gene>
    <name evidence="2" type="ORF">DM02DRAFT_610194</name>
</gene>
<accession>A0A2V1E6Q5</accession>
<dbReference type="AlphaFoldDB" id="A0A2V1E6Q5"/>
<keyword evidence="1" id="KW-1133">Transmembrane helix</keyword>
<organism evidence="2 3">
    <name type="scientific">Periconia macrospinosa</name>
    <dbReference type="NCBI Taxonomy" id="97972"/>
    <lineage>
        <taxon>Eukaryota</taxon>
        <taxon>Fungi</taxon>
        <taxon>Dikarya</taxon>
        <taxon>Ascomycota</taxon>
        <taxon>Pezizomycotina</taxon>
        <taxon>Dothideomycetes</taxon>
        <taxon>Pleosporomycetidae</taxon>
        <taxon>Pleosporales</taxon>
        <taxon>Massarineae</taxon>
        <taxon>Periconiaceae</taxon>
        <taxon>Periconia</taxon>
    </lineage>
</organism>